<evidence type="ECO:0000256" key="4">
    <source>
        <dbReference type="ARBA" id="ARBA00022989"/>
    </source>
</evidence>
<dbReference type="AlphaFoldDB" id="A0ABD2P9F5"/>
<feature type="domain" description="Fibronectin type-III" evidence="9">
    <location>
        <begin position="543"/>
        <end position="640"/>
    </location>
</feature>
<feature type="compositionally biased region" description="Low complexity" evidence="7">
    <location>
        <begin position="1"/>
        <end position="17"/>
    </location>
</feature>
<dbReference type="FunFam" id="2.60.40.10:FF:000133">
    <property type="entry name" value="Neogenin isoform 1"/>
    <property type="match status" value="1"/>
</dbReference>
<dbReference type="InterPro" id="IPR013783">
    <property type="entry name" value="Ig-like_fold"/>
</dbReference>
<feature type="region of interest" description="Disordered" evidence="7">
    <location>
        <begin position="26"/>
        <end position="48"/>
    </location>
</feature>
<feature type="transmembrane region" description="Helical" evidence="8">
    <location>
        <begin position="663"/>
        <end position="687"/>
    </location>
</feature>
<feature type="region of interest" description="Disordered" evidence="7">
    <location>
        <begin position="782"/>
        <end position="805"/>
    </location>
</feature>
<feature type="domain" description="Fibronectin type-III" evidence="9">
    <location>
        <begin position="444"/>
        <end position="541"/>
    </location>
</feature>
<evidence type="ECO:0000256" key="3">
    <source>
        <dbReference type="ARBA" id="ARBA00022737"/>
    </source>
</evidence>
<protein>
    <recommendedName>
        <fullName evidence="9">Fibronectin type-III domain-containing protein</fullName>
    </recommendedName>
</protein>
<dbReference type="Pfam" id="PF06583">
    <property type="entry name" value="Neogenin_C"/>
    <property type="match status" value="1"/>
</dbReference>
<dbReference type="Proteomes" id="UP001516400">
    <property type="component" value="Unassembled WGS sequence"/>
</dbReference>
<feature type="region of interest" description="Disordered" evidence="7">
    <location>
        <begin position="925"/>
        <end position="963"/>
    </location>
</feature>
<feature type="domain" description="Fibronectin type-III" evidence="9">
    <location>
        <begin position="341"/>
        <end position="435"/>
    </location>
</feature>
<dbReference type="PROSITE" id="PS50853">
    <property type="entry name" value="FN3"/>
    <property type="match status" value="6"/>
</dbReference>
<dbReference type="SMART" id="SM00060">
    <property type="entry name" value="FN3"/>
    <property type="match status" value="6"/>
</dbReference>
<keyword evidence="2 8" id="KW-0812">Transmembrane</keyword>
<dbReference type="Pfam" id="PF00041">
    <property type="entry name" value="fn3"/>
    <property type="match status" value="6"/>
</dbReference>
<dbReference type="InterPro" id="IPR010560">
    <property type="entry name" value="Neogenin_C"/>
</dbReference>
<keyword evidence="5 8" id="KW-0472">Membrane</keyword>
<dbReference type="CDD" id="cd00063">
    <property type="entry name" value="FN3"/>
    <property type="match status" value="6"/>
</dbReference>
<evidence type="ECO:0000313" key="10">
    <source>
        <dbReference type="EMBL" id="KAL3287322.1"/>
    </source>
</evidence>
<dbReference type="SUPFAM" id="SSF49265">
    <property type="entry name" value="Fibronectin type III"/>
    <property type="match status" value="4"/>
</dbReference>
<evidence type="ECO:0000256" key="7">
    <source>
        <dbReference type="SAM" id="MobiDB-lite"/>
    </source>
</evidence>
<keyword evidence="3" id="KW-0677">Repeat</keyword>
<feature type="region of interest" description="Disordered" evidence="7">
    <location>
        <begin position="1"/>
        <end position="20"/>
    </location>
</feature>
<dbReference type="Gene3D" id="2.60.40.10">
    <property type="entry name" value="Immunoglobulins"/>
    <property type="match status" value="6"/>
</dbReference>
<keyword evidence="4 8" id="KW-1133">Transmembrane helix</keyword>
<feature type="compositionally biased region" description="Basic and acidic residues" evidence="7">
    <location>
        <begin position="692"/>
        <end position="701"/>
    </location>
</feature>
<sequence length="990" mass="109521">MSAFSSLKSDSSDTGSDIEYVQASFPTYPKPITGQHGKQEDSIEIGPPQDIKAPVIKARFIILSWKPPSINSEAIEGYSIYYQQDGSERERCQNTSRSKLEEINIGGLIPGRVYHFRVVPFSAKGVGKSSDSFTITTQSEEHVPSRPLHFEAYATGPRSIDTKWKPPENPIGVIERYTVYYMETKSSVEHHIDTVETNCSFNNLEIFTEYSIWVVAVNQNGPGAATEEKLVRTLGAAPSEPPFNITVEAGSTTLTVRWQPPPLESQNGIITGYKIKMKKSGSRKAHTYSTSANEKMYVFNDLEKETTYQIKLMAMNNNGTGPSTEWYAAETYENVLDETRVPDRPGPLIVRSFPDKVYVMWTPPKNQDVKIRNYILGWGKGIPDMFAQELDEKTRSHMIERLEPNSEYVISIRASNQMGAGNPAYAKVRTQDEPPPEPQQPLIPPIGLKAHVLSTTSVVLYWTDTTLSKTQIIKDSRYYVVKYAADKSLRSKYLNVTDLNVMINDLKPNTLYEFTVKLVKGRKESPWSMVVTNTTWDTPPSAAPRDLDVHLLDDHSQMVEVTWQPPKMSGARITGYIIFYSDNATKSDREWSVLAIKDDKHSSIIPDLKPFTEYFFKIQARNSRGYGPFSPIVSFKTGRIDVGVIYSSKGQSLDSNSMFSGDMLLYMIIVGCVVAVTTISVVTAFLCCRRKEPTTSPDRSKKGYQKGNQSIKPPDLWIHHDQMELKNLEKSHSSNDAASSSGALTLPRSVGGNDYDNHDNIHSSSLDKRSYIPSYVAVATPINTGAMGPSSSDSTPSSRPHYPRTQYSMPRAHVTVDAGHPNATLAESPYSLHPTNMPAGYEGSPSYISQPPPVAHIPSGSGYAPGMSVLAESQGGKRLQGQGHPLKSFTVPAPPPISAPGTPQAKHLASQPQVTIRPNCSPFKKAPCTPQVGNLTPPSRISSSNPPPHTSEEIQRLQPSHSTEELNQEMANLEGLMLTLNAITANEFEC</sequence>
<feature type="compositionally biased region" description="Low complexity" evidence="7">
    <location>
        <begin position="789"/>
        <end position="800"/>
    </location>
</feature>
<feature type="domain" description="Fibronectin type-III" evidence="9">
    <location>
        <begin position="146"/>
        <end position="236"/>
    </location>
</feature>
<comment type="subcellular location">
    <subcellularLocation>
        <location evidence="1">Membrane</location>
        <topology evidence="1">Single-pass type I membrane protein</topology>
    </subcellularLocation>
</comment>
<feature type="region of interest" description="Disordered" evidence="7">
    <location>
        <begin position="729"/>
        <end position="764"/>
    </location>
</feature>
<feature type="compositionally biased region" description="Low complexity" evidence="7">
    <location>
        <begin position="734"/>
        <end position="743"/>
    </location>
</feature>
<dbReference type="EMBL" id="JABFTP020000185">
    <property type="protein sequence ID" value="KAL3287322.1"/>
    <property type="molecule type" value="Genomic_DNA"/>
</dbReference>
<evidence type="ECO:0000256" key="6">
    <source>
        <dbReference type="ARBA" id="ARBA00023180"/>
    </source>
</evidence>
<evidence type="ECO:0000256" key="1">
    <source>
        <dbReference type="ARBA" id="ARBA00004479"/>
    </source>
</evidence>
<feature type="compositionally biased region" description="Basic and acidic residues" evidence="7">
    <location>
        <begin position="755"/>
        <end position="764"/>
    </location>
</feature>
<evidence type="ECO:0000256" key="5">
    <source>
        <dbReference type="ARBA" id="ARBA00023136"/>
    </source>
</evidence>
<dbReference type="PANTHER" id="PTHR46957">
    <property type="entry name" value="CYTOKINE RECEPTOR"/>
    <property type="match status" value="1"/>
</dbReference>
<accession>A0ABD2P9F5</accession>
<dbReference type="InterPro" id="IPR003961">
    <property type="entry name" value="FN3_dom"/>
</dbReference>
<feature type="domain" description="Fibronectin type-III" evidence="9">
    <location>
        <begin position="47"/>
        <end position="140"/>
    </location>
</feature>
<dbReference type="GO" id="GO:0016020">
    <property type="term" value="C:membrane"/>
    <property type="evidence" value="ECO:0007669"/>
    <property type="project" value="UniProtKB-SubCell"/>
</dbReference>
<name>A0ABD2P9F5_9CUCU</name>
<reference evidence="10 11" key="1">
    <citation type="journal article" date="2021" name="BMC Biol.">
        <title>Horizontally acquired antibacterial genes associated with adaptive radiation of ladybird beetles.</title>
        <authorList>
            <person name="Li H.S."/>
            <person name="Tang X.F."/>
            <person name="Huang Y.H."/>
            <person name="Xu Z.Y."/>
            <person name="Chen M.L."/>
            <person name="Du X.Y."/>
            <person name="Qiu B.Y."/>
            <person name="Chen P.T."/>
            <person name="Zhang W."/>
            <person name="Slipinski A."/>
            <person name="Escalona H.E."/>
            <person name="Waterhouse R.M."/>
            <person name="Zwick A."/>
            <person name="Pang H."/>
        </authorList>
    </citation>
    <scope>NUCLEOTIDE SEQUENCE [LARGE SCALE GENOMIC DNA]</scope>
    <source>
        <strain evidence="10">SYSU2018</strain>
    </source>
</reference>
<comment type="caution">
    <text evidence="10">The sequence shown here is derived from an EMBL/GenBank/DDBJ whole genome shotgun (WGS) entry which is preliminary data.</text>
</comment>
<gene>
    <name evidence="10" type="ORF">HHI36_001797</name>
</gene>
<dbReference type="InterPro" id="IPR050713">
    <property type="entry name" value="RTP_Phos/Ushers"/>
</dbReference>
<evidence type="ECO:0000256" key="8">
    <source>
        <dbReference type="SAM" id="Phobius"/>
    </source>
</evidence>
<dbReference type="PANTHER" id="PTHR46957:SF3">
    <property type="entry name" value="CYTOKINE RECEPTOR"/>
    <property type="match status" value="1"/>
</dbReference>
<dbReference type="FunFam" id="2.60.40.10:FF:000028">
    <property type="entry name" value="Neuronal cell adhesion molecule"/>
    <property type="match status" value="2"/>
</dbReference>
<dbReference type="PRINTS" id="PR00014">
    <property type="entry name" value="FNTYPEIII"/>
</dbReference>
<evidence type="ECO:0000256" key="2">
    <source>
        <dbReference type="ARBA" id="ARBA00022692"/>
    </source>
</evidence>
<proteinExistence type="predicted"/>
<evidence type="ECO:0000259" key="9">
    <source>
        <dbReference type="PROSITE" id="PS50853"/>
    </source>
</evidence>
<dbReference type="InterPro" id="IPR036116">
    <property type="entry name" value="FN3_sf"/>
</dbReference>
<organism evidence="10 11">
    <name type="scientific">Cryptolaemus montrouzieri</name>
    <dbReference type="NCBI Taxonomy" id="559131"/>
    <lineage>
        <taxon>Eukaryota</taxon>
        <taxon>Metazoa</taxon>
        <taxon>Ecdysozoa</taxon>
        <taxon>Arthropoda</taxon>
        <taxon>Hexapoda</taxon>
        <taxon>Insecta</taxon>
        <taxon>Pterygota</taxon>
        <taxon>Neoptera</taxon>
        <taxon>Endopterygota</taxon>
        <taxon>Coleoptera</taxon>
        <taxon>Polyphaga</taxon>
        <taxon>Cucujiformia</taxon>
        <taxon>Coccinelloidea</taxon>
        <taxon>Coccinellidae</taxon>
        <taxon>Scymninae</taxon>
        <taxon>Scymnini</taxon>
        <taxon>Cryptolaemus</taxon>
    </lineage>
</organism>
<evidence type="ECO:0000313" key="11">
    <source>
        <dbReference type="Proteomes" id="UP001516400"/>
    </source>
</evidence>
<keyword evidence="11" id="KW-1185">Reference proteome</keyword>
<keyword evidence="6" id="KW-0325">Glycoprotein</keyword>
<feature type="domain" description="Fibronectin type-III" evidence="9">
    <location>
        <begin position="241"/>
        <end position="334"/>
    </location>
</feature>
<feature type="region of interest" description="Disordered" evidence="7">
    <location>
        <begin position="692"/>
        <end position="716"/>
    </location>
</feature>